<dbReference type="InterPro" id="IPR003593">
    <property type="entry name" value="AAA+_ATPase"/>
</dbReference>
<dbReference type="InterPro" id="IPR027417">
    <property type="entry name" value="P-loop_NTPase"/>
</dbReference>
<dbReference type="CDD" id="cd03216">
    <property type="entry name" value="ABC_Carb_Monos_I"/>
    <property type="match status" value="1"/>
</dbReference>
<reference evidence="7" key="1">
    <citation type="journal article" date="2019" name="Int. J. Syst. Evol. Microbiol.">
        <title>The Global Catalogue of Microorganisms (GCM) 10K type strain sequencing project: providing services to taxonomists for standard genome sequencing and annotation.</title>
        <authorList>
            <consortium name="The Broad Institute Genomics Platform"/>
            <consortium name="The Broad Institute Genome Sequencing Center for Infectious Disease"/>
            <person name="Wu L."/>
            <person name="Ma J."/>
        </authorList>
    </citation>
    <scope>NUCLEOTIDE SEQUENCE [LARGE SCALE GENOMIC DNA]</scope>
    <source>
        <strain evidence="7">JCM 17810</strain>
    </source>
</reference>
<dbReference type="PROSITE" id="PS50893">
    <property type="entry name" value="ABC_TRANSPORTER_2"/>
    <property type="match status" value="2"/>
</dbReference>
<dbReference type="PANTHER" id="PTHR43790:SF9">
    <property type="entry name" value="GALACTOFURANOSE TRANSPORTER ATP-BINDING PROTEIN YTFR"/>
    <property type="match status" value="1"/>
</dbReference>
<dbReference type="InterPro" id="IPR050107">
    <property type="entry name" value="ABC_carbohydrate_import_ATPase"/>
</dbReference>
<dbReference type="PANTHER" id="PTHR43790">
    <property type="entry name" value="CARBOHYDRATE TRANSPORT ATP-BINDING PROTEIN MG119-RELATED"/>
    <property type="match status" value="1"/>
</dbReference>
<evidence type="ECO:0000313" key="7">
    <source>
        <dbReference type="Proteomes" id="UP001500622"/>
    </source>
</evidence>
<keyword evidence="2" id="KW-0677">Repeat</keyword>
<evidence type="ECO:0000256" key="4">
    <source>
        <dbReference type="ARBA" id="ARBA00022840"/>
    </source>
</evidence>
<feature type="domain" description="ABC transporter" evidence="5">
    <location>
        <begin position="13"/>
        <end position="249"/>
    </location>
</feature>
<evidence type="ECO:0000256" key="1">
    <source>
        <dbReference type="ARBA" id="ARBA00022448"/>
    </source>
</evidence>
<evidence type="ECO:0000259" key="5">
    <source>
        <dbReference type="PROSITE" id="PS50893"/>
    </source>
</evidence>
<evidence type="ECO:0000313" key="6">
    <source>
        <dbReference type="EMBL" id="GAA4427951.1"/>
    </source>
</evidence>
<keyword evidence="7" id="KW-1185">Reference proteome</keyword>
<dbReference type="CDD" id="cd03215">
    <property type="entry name" value="ABC_Carb_Monos_II"/>
    <property type="match status" value="1"/>
</dbReference>
<dbReference type="InterPro" id="IPR003439">
    <property type="entry name" value="ABC_transporter-like_ATP-bd"/>
</dbReference>
<accession>A0ABP8LFD0</accession>
<organism evidence="6 7">
    <name type="scientific">Georgenia halophila</name>
    <dbReference type="NCBI Taxonomy" id="620889"/>
    <lineage>
        <taxon>Bacteria</taxon>
        <taxon>Bacillati</taxon>
        <taxon>Actinomycetota</taxon>
        <taxon>Actinomycetes</taxon>
        <taxon>Micrococcales</taxon>
        <taxon>Bogoriellaceae</taxon>
        <taxon>Georgenia</taxon>
    </lineage>
</organism>
<dbReference type="RefSeq" id="WP_345216946.1">
    <property type="nucleotide sequence ID" value="NZ_BAABGN010000012.1"/>
</dbReference>
<evidence type="ECO:0000256" key="2">
    <source>
        <dbReference type="ARBA" id="ARBA00022737"/>
    </source>
</evidence>
<name>A0ABP8LFD0_9MICO</name>
<comment type="caution">
    <text evidence="6">The sequence shown here is derived from an EMBL/GenBank/DDBJ whole genome shotgun (WGS) entry which is preliminary data.</text>
</comment>
<dbReference type="SUPFAM" id="SSF52540">
    <property type="entry name" value="P-loop containing nucleoside triphosphate hydrolases"/>
    <property type="match status" value="2"/>
</dbReference>
<proteinExistence type="predicted"/>
<dbReference type="EMBL" id="BAABGN010000012">
    <property type="protein sequence ID" value="GAA4427951.1"/>
    <property type="molecule type" value="Genomic_DNA"/>
</dbReference>
<dbReference type="Gene3D" id="3.40.50.300">
    <property type="entry name" value="P-loop containing nucleotide triphosphate hydrolases"/>
    <property type="match status" value="2"/>
</dbReference>
<evidence type="ECO:0000256" key="3">
    <source>
        <dbReference type="ARBA" id="ARBA00022741"/>
    </source>
</evidence>
<protein>
    <submittedName>
        <fullName evidence="6">Sugar ABC transporter ATP-binding protein</fullName>
    </submittedName>
</protein>
<dbReference type="GO" id="GO:0005524">
    <property type="term" value="F:ATP binding"/>
    <property type="evidence" value="ECO:0007669"/>
    <property type="project" value="UniProtKB-KW"/>
</dbReference>
<keyword evidence="4 6" id="KW-0067">ATP-binding</keyword>
<feature type="domain" description="ABC transporter" evidence="5">
    <location>
        <begin position="270"/>
        <end position="513"/>
    </location>
</feature>
<sequence length="515" mass="54793">MTDEGVAKPPPLLHMEDIVKTFPGVRALDGVDLEIAAGEVHCLLGQNGAGKSTLIKVLAGAYQPDAGRIRWEGDEVTIASPTAALELGVATMYQELDVVDGLTVTENVYLGHELSSGGFLRRRRAQAHTRELLRQLGHPEIPPGREVGRLSAAGMQIVSMARALSRDAKVIVMDEPSAVLDPEEVQNLFAVVRAITARGVAVVYISHRLEEIRQIGDRITVLKDGRTVARGLPVGETPTSQLIQLMTGRKVEAVLRDKGNADGAAQAAETAEPPVLEVDHLTLPGAFEDINLAVRAGQIVGLAGLVGSGRSEILETIYGARKATSGTVRVRGEALRAGSVPSAVGRGIGLAPEERKSQGLLLDQPVYRNITLSTFTRFARSGFLDEPAERAAAGEQAEALHLSPPDVDRSMRTLSGGNQQKAMLARWLVHGCDVLLLDEPTRGVDVGARAEIYTLINELTRQGTAVLLVSSEIEEVLALADEVLVIADGRAVHRGPAGEIDEHGVLDLVMEGAPA</sequence>
<dbReference type="SMART" id="SM00382">
    <property type="entry name" value="AAA"/>
    <property type="match status" value="2"/>
</dbReference>
<dbReference type="InterPro" id="IPR017871">
    <property type="entry name" value="ABC_transporter-like_CS"/>
</dbReference>
<dbReference type="Pfam" id="PF00005">
    <property type="entry name" value="ABC_tran"/>
    <property type="match status" value="2"/>
</dbReference>
<keyword evidence="1" id="KW-0813">Transport</keyword>
<dbReference type="PROSITE" id="PS00211">
    <property type="entry name" value="ABC_TRANSPORTER_1"/>
    <property type="match status" value="1"/>
</dbReference>
<keyword evidence="3" id="KW-0547">Nucleotide-binding</keyword>
<gene>
    <name evidence="6" type="ORF">GCM10023169_28520</name>
</gene>
<dbReference type="Proteomes" id="UP001500622">
    <property type="component" value="Unassembled WGS sequence"/>
</dbReference>